<keyword evidence="1 2" id="KW-0238">DNA-binding</keyword>
<sequence length="197" mass="21042">MPKIAAPTVAEHREMIRTRLIDAAEAILRDPSGRLTAGAVTSAAGIARNSIYRYVDSVEDLRTLVVDRYLPDWLTTVEAAMQAAQTPGDRVVAWVRVNLEQAAATGHGWLMEAARSQAPNAAVDESVTEAHTGMRDTLAGAWSDLLRAHPDRIPIAAGMTVGILDAGFRQLDRGQPVDLVIRLGATAARALVGSLTV</sequence>
<evidence type="ECO:0000256" key="2">
    <source>
        <dbReference type="PROSITE-ProRule" id="PRU00335"/>
    </source>
</evidence>
<dbReference type="PROSITE" id="PS50977">
    <property type="entry name" value="HTH_TETR_2"/>
    <property type="match status" value="1"/>
</dbReference>
<dbReference type="Proteomes" id="UP001501490">
    <property type="component" value="Unassembled WGS sequence"/>
</dbReference>
<evidence type="ECO:0000259" key="3">
    <source>
        <dbReference type="PROSITE" id="PS50977"/>
    </source>
</evidence>
<dbReference type="RefSeq" id="WP_344805834.1">
    <property type="nucleotide sequence ID" value="NZ_BAABAB010000021.1"/>
</dbReference>
<dbReference type="InterPro" id="IPR001647">
    <property type="entry name" value="HTH_TetR"/>
</dbReference>
<feature type="domain" description="HTH tetR-type" evidence="3">
    <location>
        <begin position="14"/>
        <end position="73"/>
    </location>
</feature>
<dbReference type="Gene3D" id="1.10.357.10">
    <property type="entry name" value="Tetracycline Repressor, domain 2"/>
    <property type="match status" value="1"/>
</dbReference>
<protein>
    <submittedName>
        <fullName evidence="4">TetR/AcrR family transcriptional regulator</fullName>
    </submittedName>
</protein>
<proteinExistence type="predicted"/>
<name>A0ABP7A5H8_9ACTN</name>
<comment type="caution">
    <text evidence="4">The sequence shown here is derived from an EMBL/GenBank/DDBJ whole genome shotgun (WGS) entry which is preliminary data.</text>
</comment>
<organism evidence="4 5">
    <name type="scientific">Microlunatus ginsengisoli</name>
    <dbReference type="NCBI Taxonomy" id="363863"/>
    <lineage>
        <taxon>Bacteria</taxon>
        <taxon>Bacillati</taxon>
        <taxon>Actinomycetota</taxon>
        <taxon>Actinomycetes</taxon>
        <taxon>Propionibacteriales</taxon>
        <taxon>Propionibacteriaceae</taxon>
        <taxon>Microlunatus</taxon>
    </lineage>
</organism>
<evidence type="ECO:0000256" key="1">
    <source>
        <dbReference type="ARBA" id="ARBA00023125"/>
    </source>
</evidence>
<reference evidence="5" key="1">
    <citation type="journal article" date="2019" name="Int. J. Syst. Evol. Microbiol.">
        <title>The Global Catalogue of Microorganisms (GCM) 10K type strain sequencing project: providing services to taxonomists for standard genome sequencing and annotation.</title>
        <authorList>
            <consortium name="The Broad Institute Genomics Platform"/>
            <consortium name="The Broad Institute Genome Sequencing Center for Infectious Disease"/>
            <person name="Wu L."/>
            <person name="Ma J."/>
        </authorList>
    </citation>
    <scope>NUCLEOTIDE SEQUENCE [LARGE SCALE GENOMIC DNA]</scope>
    <source>
        <strain evidence="5">JCM 16929</strain>
    </source>
</reference>
<feature type="DNA-binding region" description="H-T-H motif" evidence="2">
    <location>
        <begin position="36"/>
        <end position="55"/>
    </location>
</feature>
<evidence type="ECO:0000313" key="5">
    <source>
        <dbReference type="Proteomes" id="UP001501490"/>
    </source>
</evidence>
<accession>A0ABP7A5H8</accession>
<evidence type="ECO:0000313" key="4">
    <source>
        <dbReference type="EMBL" id="GAA3625321.1"/>
    </source>
</evidence>
<gene>
    <name evidence="4" type="ORF">GCM10022236_29580</name>
</gene>
<dbReference type="SUPFAM" id="SSF46689">
    <property type="entry name" value="Homeodomain-like"/>
    <property type="match status" value="1"/>
</dbReference>
<dbReference type="EMBL" id="BAABAB010000021">
    <property type="protein sequence ID" value="GAA3625321.1"/>
    <property type="molecule type" value="Genomic_DNA"/>
</dbReference>
<keyword evidence="5" id="KW-1185">Reference proteome</keyword>
<dbReference type="InterPro" id="IPR009057">
    <property type="entry name" value="Homeodomain-like_sf"/>
</dbReference>